<organism evidence="3 4">
    <name type="scientific">Colletotrichum sublineola</name>
    <name type="common">Sorghum anthracnose fungus</name>
    <dbReference type="NCBI Taxonomy" id="1173701"/>
    <lineage>
        <taxon>Eukaryota</taxon>
        <taxon>Fungi</taxon>
        <taxon>Dikarya</taxon>
        <taxon>Ascomycota</taxon>
        <taxon>Pezizomycotina</taxon>
        <taxon>Sordariomycetes</taxon>
        <taxon>Hypocreomycetidae</taxon>
        <taxon>Glomerellales</taxon>
        <taxon>Glomerellaceae</taxon>
        <taxon>Colletotrichum</taxon>
        <taxon>Colletotrichum graminicola species complex</taxon>
    </lineage>
</organism>
<name>A0A066X1Q5_COLSU</name>
<sequence length="938" mass="104204">MDNLPPSPPPSGGDKAFSSLTGSPPNEGAIVTFQRIDKSPPTLKGNNTTSPVLSDKVGTIGLSVLMQKCGISDGIGMKDLSMAQIKEGMCNIGLAKEFDIWSSPTSKLLDYDLSFLEYLDQVSRLSKAPDLSMKVYYGLRKDHDQQTVQDVYRSGNFVVKLVQIKCGISQGVGLVRVTKTLPNGSNHDSISYEKFRSQTLGAFRERISTMSQLISKHQFCLVDETPVLDTMSFKDYVDLLDEACPYESNLPSISLRFREIASPLSSGDKAKAALAVLGLKKDQIPTGLPTPALGAYSDKPQASLINQEMLKIEMLKSASCPSSLDEIQWNLVLKNCQVMHGWYTDTATNQVKMAPKPAFTLRPGLNLDYPPSRDNEASGTPIGRAIPNYSVTDGSQIDVEVVESDMRNSLVRNHFEKSSMDSKIAVGYSGLGVALSTGMASEAESNLSSEQNKSTKRMIGKYMLPRVTLFLNAEDLVPTPEFASSIQQIRKSKDLAEIRKFYRTFGQFFCHEVTLGGMLVSTKTLADDELVEQGKNRDSFKHAIGMTVSSPVEMGAESKKETTKDNDQSTNLSYKVSSENVVFEAVGGNTILASSPSQWCPTVGDHVNWRVIQRADSRMIIDSLSDCGDPGFADVAEVFSGAAQGPVMKGISIPKSSKIDVQFRFKTRLTDDARSHYLYHDIHKPIVVQTISEREILPPRFQGPRAAPYDPNWNDQDGIWTITPISESRRRTHRQTHLTDGSRVGIRSKRGPQTPWFLSVLRTSAGLFVPCITTSEQFVWRIREVVKPQRSKSTTIRDEPSHAPLNHDSLLCLTFDFDDNPRGYRDFQDDDRGFRNVEFPPSESKRLVLVESPNKSDVWKDRGVLLLADGDALKPDTSTKVMTLDDVEITVRIAQFRIDARDGMDDEYDILEKDGCDIESQFKEQQKHMKTKNEGRSE</sequence>
<evidence type="ECO:0000256" key="1">
    <source>
        <dbReference type="SAM" id="MobiDB-lite"/>
    </source>
</evidence>
<dbReference type="Pfam" id="PF01823">
    <property type="entry name" value="MACPF"/>
    <property type="match status" value="1"/>
</dbReference>
<feature type="compositionally biased region" description="Pro residues" evidence="1">
    <location>
        <begin position="1"/>
        <end position="11"/>
    </location>
</feature>
<evidence type="ECO:0000259" key="2">
    <source>
        <dbReference type="Pfam" id="PF01823"/>
    </source>
</evidence>
<feature type="domain" description="MACPF" evidence="2">
    <location>
        <begin position="450"/>
        <end position="606"/>
    </location>
</feature>
<dbReference type="OrthoDB" id="2562973at2759"/>
<dbReference type="eggNOG" id="ENOG502SI6W">
    <property type="taxonomic scope" value="Eukaryota"/>
</dbReference>
<comment type="caution">
    <text evidence="3">The sequence shown here is derived from an EMBL/GenBank/DDBJ whole genome shotgun (WGS) entry which is preliminary data.</text>
</comment>
<gene>
    <name evidence="3" type="ORF">CSUB01_09736</name>
</gene>
<feature type="region of interest" description="Disordered" evidence="1">
    <location>
        <begin position="1"/>
        <end position="22"/>
    </location>
</feature>
<evidence type="ECO:0000313" key="4">
    <source>
        <dbReference type="Proteomes" id="UP000027238"/>
    </source>
</evidence>
<feature type="region of interest" description="Disordered" evidence="1">
    <location>
        <begin position="367"/>
        <end position="387"/>
    </location>
</feature>
<evidence type="ECO:0000313" key="3">
    <source>
        <dbReference type="EMBL" id="KDN62892.1"/>
    </source>
</evidence>
<dbReference type="HOGENOM" id="CLU_312593_0_0_1"/>
<dbReference type="OMA" id="KNCQVMH"/>
<dbReference type="AlphaFoldDB" id="A0A066X1Q5"/>
<dbReference type="EMBL" id="JMSE01001289">
    <property type="protein sequence ID" value="KDN62892.1"/>
    <property type="molecule type" value="Genomic_DNA"/>
</dbReference>
<proteinExistence type="predicted"/>
<dbReference type="InterPro" id="IPR020864">
    <property type="entry name" value="MACPF"/>
</dbReference>
<dbReference type="Proteomes" id="UP000027238">
    <property type="component" value="Unassembled WGS sequence"/>
</dbReference>
<reference evidence="4" key="1">
    <citation type="journal article" date="2014" name="Genome Announc.">
        <title>Draft genome sequence of Colletotrichum sublineola, a destructive pathogen of cultivated sorghum.</title>
        <authorList>
            <person name="Baroncelli R."/>
            <person name="Sanz-Martin J.M."/>
            <person name="Rech G.E."/>
            <person name="Sukno S.A."/>
            <person name="Thon M.R."/>
        </authorList>
    </citation>
    <scope>NUCLEOTIDE SEQUENCE [LARGE SCALE GENOMIC DNA]</scope>
    <source>
        <strain evidence="4">TX430BB</strain>
    </source>
</reference>
<dbReference type="STRING" id="1173701.A0A066X1Q5"/>
<accession>A0A066X1Q5</accession>
<keyword evidence="4" id="KW-1185">Reference proteome</keyword>
<protein>
    <recommendedName>
        <fullName evidence="2">MACPF domain-containing protein</fullName>
    </recommendedName>
</protein>